<dbReference type="Gene3D" id="2.30.42.10">
    <property type="match status" value="1"/>
</dbReference>
<evidence type="ECO:0000313" key="8">
    <source>
        <dbReference type="Proteomes" id="UP000319801"/>
    </source>
</evidence>
<accession>A0A556VW57</accession>
<feature type="region of interest" description="Disordered" evidence="4">
    <location>
        <begin position="954"/>
        <end position="977"/>
    </location>
</feature>
<dbReference type="Gene3D" id="3.40.50.300">
    <property type="entry name" value="P-loop containing nucleotide triphosphate hydrolases"/>
    <property type="match status" value="1"/>
</dbReference>
<proteinExistence type="predicted"/>
<dbReference type="SUPFAM" id="SSF50156">
    <property type="entry name" value="PDZ domain-like"/>
    <property type="match status" value="1"/>
</dbReference>
<keyword evidence="1" id="KW-0597">Phosphoprotein</keyword>
<dbReference type="InterPro" id="IPR011029">
    <property type="entry name" value="DEATH-like_dom_sf"/>
</dbReference>
<evidence type="ECO:0000313" key="7">
    <source>
        <dbReference type="EMBL" id="TUB19707.1"/>
    </source>
</evidence>
<dbReference type="AlphaFoldDB" id="A0A556VW57"/>
<dbReference type="EMBL" id="VCAZ01000331">
    <property type="protein sequence ID" value="TUB19707.1"/>
    <property type="molecule type" value="Genomic_DNA"/>
</dbReference>
<evidence type="ECO:0000256" key="1">
    <source>
        <dbReference type="ARBA" id="ARBA00022553"/>
    </source>
</evidence>
<reference evidence="7 8" key="1">
    <citation type="journal article" date="2019" name="Genome Biol. Evol.">
        <title>Whole-Genome Sequencing of the Giant Devil Catfish, Bagarius yarrelli.</title>
        <authorList>
            <person name="Jiang W."/>
            <person name="Lv Y."/>
            <person name="Cheng L."/>
            <person name="Yang K."/>
            <person name="Chao B."/>
            <person name="Wang X."/>
            <person name="Li Y."/>
            <person name="Pan X."/>
            <person name="You X."/>
            <person name="Zhang Y."/>
            <person name="Yang J."/>
            <person name="Li J."/>
            <person name="Zhang X."/>
            <person name="Liu S."/>
            <person name="Sun C."/>
            <person name="Yang J."/>
            <person name="Shi Q."/>
        </authorList>
    </citation>
    <scope>NUCLEOTIDE SEQUENCE [LARGE SCALE GENOMIC DNA]</scope>
    <source>
        <strain evidence="7">JWS20170419001</strain>
        <tissue evidence="7">Muscle</tissue>
    </source>
</reference>
<evidence type="ECO:0000259" key="5">
    <source>
        <dbReference type="PROSITE" id="PS50106"/>
    </source>
</evidence>
<feature type="region of interest" description="Disordered" evidence="4">
    <location>
        <begin position="694"/>
        <end position="722"/>
    </location>
</feature>
<dbReference type="InterPro" id="IPR027417">
    <property type="entry name" value="P-loop_NTPase"/>
</dbReference>
<dbReference type="FunFam" id="3.40.50.300:FF:000770">
    <property type="entry name" value="Caspase recruitment domain family, member 11"/>
    <property type="match status" value="1"/>
</dbReference>
<dbReference type="GO" id="GO:0005737">
    <property type="term" value="C:cytoplasm"/>
    <property type="evidence" value="ECO:0007669"/>
    <property type="project" value="TreeGrafter"/>
</dbReference>
<dbReference type="Pfam" id="PF00619">
    <property type="entry name" value="CARD"/>
    <property type="match status" value="1"/>
</dbReference>
<dbReference type="InterPro" id="IPR001315">
    <property type="entry name" value="CARD"/>
</dbReference>
<feature type="domain" description="PDZ" evidence="5">
    <location>
        <begin position="774"/>
        <end position="843"/>
    </location>
</feature>
<organism evidence="7 8">
    <name type="scientific">Bagarius yarrelli</name>
    <name type="common">Goonch</name>
    <name type="synonym">Bagrus yarrelli</name>
    <dbReference type="NCBI Taxonomy" id="175774"/>
    <lineage>
        <taxon>Eukaryota</taxon>
        <taxon>Metazoa</taxon>
        <taxon>Chordata</taxon>
        <taxon>Craniata</taxon>
        <taxon>Vertebrata</taxon>
        <taxon>Euteleostomi</taxon>
        <taxon>Actinopterygii</taxon>
        <taxon>Neopterygii</taxon>
        <taxon>Teleostei</taxon>
        <taxon>Ostariophysi</taxon>
        <taxon>Siluriformes</taxon>
        <taxon>Sisoridae</taxon>
        <taxon>Sisorinae</taxon>
        <taxon>Bagarius</taxon>
    </lineage>
</organism>
<dbReference type="PROSITE" id="PS50106">
    <property type="entry name" value="PDZ"/>
    <property type="match status" value="1"/>
</dbReference>
<dbReference type="Gene3D" id="1.10.533.10">
    <property type="entry name" value="Death Domain, Fas"/>
    <property type="match status" value="1"/>
</dbReference>
<dbReference type="SUPFAM" id="SSF52540">
    <property type="entry name" value="P-loop containing nucleoside triphosphate hydrolases"/>
    <property type="match status" value="1"/>
</dbReference>
<feature type="coiled-coil region" evidence="3">
    <location>
        <begin position="271"/>
        <end position="551"/>
    </location>
</feature>
<dbReference type="OrthoDB" id="8868836at2759"/>
<sequence length="1244" mass="143733">MLKNSSIHHLFNLSSVGPGAKQEIKSEFMTAGAQMRKSLQLATGMGFHLQVHKRLKHKAKGIKWRGKSGKNLFLGKKQCHALDLTQRSHCHPACGEADSDREIEFCYLLYEREPHKEVMENGGSANILNDEETLWENVEKNRYILCRYINPNKLTSYLRQCKVIDEQDEDEVLNSLLLQTKTNRAGRLLDILHTRGQRGYLVFMESLELYYPDLYKMVTGKEPTRRCSSMVVEEGPEGLTQFLMNEVMKLQQQAKAKDVQRVDIMAKCRTMEDEQKKLRLSNQELRTFQERYNKMKEERNNCNDELNKVKEDNYQLAMRYAQLSEEKNMAIMRSRDLQLEIDQLKHKLNKVEEECKMERKQSLKLRNDIENRPRKEQIFELERENDILKLKLQELQSLIQPGPLTDSDKALRDILEHDRQEALEDRQELVKNLNKLHEELRQAEELRDKYLEEKEDLELKCSTLVKDCEMYKNRMNTIMVQLEEVERERDQAFQARDEAQNQVSQYLIDKDKYRKQIRELEEKSDELYIEIMRKEAKIVTLESRLRRLSKDPGLDLSQSLPRDLCRFLISEPVDTKSEDSGEEPIDDKFFFTPSSDIPPKIKRRPNLKGIRAKSPISLPKLPDFQAALLNGDLPDAVSPDAPSMTINCPFAMHQARNRNHSIMSTTAEPPEKASILRRTKEGDQEFHPRCLDTVDSDIDMDDTDTYSPPSIHSSSSSHQSEGIDSYDLEQVNNIFRKFSLDRPFRPSLTSSARPTTLPPVQELSLLGDSLLADITLVGGNDSGIFVSSVLSGSSSEKAGLKTGHHLLLLIGCIRGERQRVPLDTSTREEAYWTLQRCTGPVQLHYRNNFDAYRRLQKDIEEGRVVSGDSFYIRVNLNISGQLDSCSLSVRCDEVLHVLDTRYQGRCEWLCACIDPYTDKDLERGTIPSNSRAQQLLLVKIQKLMCRGNREETDSLRGLRNTLQPEEAAPSDPKSSPRLSRASIFIYQILQFVSRADNKYKRMDSNDRVRILNAGNLSSLPKPGFETMKPEDSSDSENDLNRSEHLNLIPYSLVTPHHCPRKRPVLFSPNILAKTIVQKFLNSGGAMEFNICKPDILTKEEFLMKQKIEPIIFSKERQASTYECVTSENIEAVAFKSKHCLLEADLSCAKELLRREIYPIVIYIKICERNIKKLRRLPLKVDSEEDFLKMCRAKEKELEALPCLYATVEPDSWSGVEDLLRLIKEKILEEQKKTVWVEQDLLQIT</sequence>
<feature type="compositionally biased region" description="Low complexity" evidence="4">
    <location>
        <begin position="705"/>
        <end position="720"/>
    </location>
</feature>
<gene>
    <name evidence="7" type="ORF">Baya_16655</name>
</gene>
<dbReference type="GO" id="GO:0042981">
    <property type="term" value="P:regulation of apoptotic process"/>
    <property type="evidence" value="ECO:0007669"/>
    <property type="project" value="InterPro"/>
</dbReference>
<evidence type="ECO:0000256" key="4">
    <source>
        <dbReference type="SAM" id="MobiDB-lite"/>
    </source>
</evidence>
<dbReference type="InterPro" id="IPR001478">
    <property type="entry name" value="PDZ"/>
</dbReference>
<evidence type="ECO:0000259" key="6">
    <source>
        <dbReference type="PROSITE" id="PS50209"/>
    </source>
</evidence>
<dbReference type="Proteomes" id="UP000319801">
    <property type="component" value="Unassembled WGS sequence"/>
</dbReference>
<dbReference type="GO" id="GO:0050700">
    <property type="term" value="F:CARD domain binding"/>
    <property type="evidence" value="ECO:0007669"/>
    <property type="project" value="TreeGrafter"/>
</dbReference>
<feature type="domain" description="CARD" evidence="6">
    <location>
        <begin position="130"/>
        <end position="222"/>
    </location>
</feature>
<keyword evidence="2 3" id="KW-0175">Coiled coil</keyword>
<name>A0A556VW57_BAGYA</name>
<dbReference type="PANTHER" id="PTHR14559">
    <property type="entry name" value="CASPASE RECRUITMENT DOMAIN FAMILY"/>
    <property type="match status" value="1"/>
</dbReference>
<evidence type="ECO:0000256" key="3">
    <source>
        <dbReference type="SAM" id="Coils"/>
    </source>
</evidence>
<keyword evidence="8" id="KW-1185">Reference proteome</keyword>
<evidence type="ECO:0000256" key="2">
    <source>
        <dbReference type="ARBA" id="ARBA00023054"/>
    </source>
</evidence>
<feature type="region of interest" description="Disordered" evidence="4">
    <location>
        <begin position="1019"/>
        <end position="1039"/>
    </location>
</feature>
<feature type="compositionally biased region" description="Acidic residues" evidence="4">
    <location>
        <begin position="694"/>
        <end position="704"/>
    </location>
</feature>
<dbReference type="PANTHER" id="PTHR14559:SF4">
    <property type="entry name" value="CASPASE RECRUITMENT DOMAIN-CONTAINING PROTEIN 11"/>
    <property type="match status" value="1"/>
</dbReference>
<dbReference type="Gene3D" id="2.30.30.40">
    <property type="entry name" value="SH3 Domains"/>
    <property type="match status" value="1"/>
</dbReference>
<comment type="caution">
    <text evidence="7">The sequence shown here is derived from an EMBL/GenBank/DDBJ whole genome shotgun (WGS) entry which is preliminary data.</text>
</comment>
<dbReference type="PROSITE" id="PS50209">
    <property type="entry name" value="CARD"/>
    <property type="match status" value="1"/>
</dbReference>
<protein>
    <submittedName>
        <fullName evidence="7">Caspase recruitment domain-containing protein 11</fullName>
    </submittedName>
</protein>
<dbReference type="InterPro" id="IPR036034">
    <property type="entry name" value="PDZ_sf"/>
</dbReference>
<dbReference type="SUPFAM" id="SSF47986">
    <property type="entry name" value="DEATH domain"/>
    <property type="match status" value="1"/>
</dbReference>
<dbReference type="FunFam" id="1.10.533.10:FF:000003">
    <property type="entry name" value="Caspase recruitment domain family, member 11"/>
    <property type="match status" value="1"/>
</dbReference>